<dbReference type="Pfam" id="PF16277">
    <property type="entry name" value="DUF4926"/>
    <property type="match status" value="1"/>
</dbReference>
<dbReference type="KEGG" id="jas:FJQ89_07410"/>
<dbReference type="AlphaFoldDB" id="A0A4Y6RB84"/>
<name>A0A4Y6RB84_9BURK</name>
<gene>
    <name evidence="1" type="ORF">FJQ89_07410</name>
</gene>
<dbReference type="OrthoDB" id="6293634at2"/>
<accession>A0A4Y6RB84</accession>
<keyword evidence="2" id="KW-1185">Reference proteome</keyword>
<dbReference type="EMBL" id="CP041185">
    <property type="protein sequence ID" value="QDG70262.1"/>
    <property type="molecule type" value="Genomic_DNA"/>
</dbReference>
<sequence length="100" mass="11099">MDAAIGDADKQLSAKSSRSMMDSIMKFMQYDVVKIVAFNVQKASFSDESNLRQPAVGDVATIIEVYSSTPGYELECSDADGITQWLVAFRPEDVVLELRR</sequence>
<proteinExistence type="predicted"/>
<organism evidence="1 2">
    <name type="scientific">Janthinobacterium tructae</name>
    <dbReference type="NCBI Taxonomy" id="2590869"/>
    <lineage>
        <taxon>Bacteria</taxon>
        <taxon>Pseudomonadati</taxon>
        <taxon>Pseudomonadota</taxon>
        <taxon>Betaproteobacteria</taxon>
        <taxon>Burkholderiales</taxon>
        <taxon>Oxalobacteraceae</taxon>
        <taxon>Janthinobacterium</taxon>
    </lineage>
</organism>
<dbReference type="Proteomes" id="UP000316665">
    <property type="component" value="Chromosome"/>
</dbReference>
<evidence type="ECO:0000313" key="2">
    <source>
        <dbReference type="Proteomes" id="UP000316665"/>
    </source>
</evidence>
<evidence type="ECO:0000313" key="1">
    <source>
        <dbReference type="EMBL" id="QDG70262.1"/>
    </source>
</evidence>
<reference evidence="1 2" key="1">
    <citation type="submission" date="2019-06" db="EMBL/GenBank/DDBJ databases">
        <title>Complete genome sequence of Janthinobacterium sp. SNU WT3 isolated from diseased rainbow trout.</title>
        <authorList>
            <person name="Oh W.T."/>
            <person name="Park S.C."/>
        </authorList>
    </citation>
    <scope>NUCLEOTIDE SEQUENCE [LARGE SCALE GENOMIC DNA]</scope>
    <source>
        <strain evidence="1 2">SNU WT3</strain>
    </source>
</reference>
<protein>
    <submittedName>
        <fullName evidence="1">DUF4926 domain-containing protein</fullName>
    </submittedName>
</protein>
<dbReference type="InterPro" id="IPR032568">
    <property type="entry name" value="DUF4926"/>
</dbReference>